<dbReference type="EMBL" id="JNVM01000076">
    <property type="protein sequence ID" value="KEQ21569.1"/>
    <property type="molecule type" value="Genomic_DNA"/>
</dbReference>
<dbReference type="InterPro" id="IPR008271">
    <property type="entry name" value="Ser/Thr_kinase_AS"/>
</dbReference>
<dbReference type="InterPro" id="IPR011009">
    <property type="entry name" value="Kinase-like_dom_sf"/>
</dbReference>
<keyword evidence="5" id="KW-0067">ATP-binding</keyword>
<dbReference type="AlphaFoldDB" id="A0A081NSZ6"/>
<keyword evidence="1" id="KW-0723">Serine/threonine-protein kinase</keyword>
<dbReference type="GO" id="GO:0005524">
    <property type="term" value="F:ATP binding"/>
    <property type="evidence" value="ECO:0007669"/>
    <property type="project" value="UniProtKB-KW"/>
</dbReference>
<comment type="caution">
    <text evidence="7">The sequence shown here is derived from an EMBL/GenBank/DDBJ whole genome shotgun (WGS) entry which is preliminary data.</text>
</comment>
<keyword evidence="4" id="KW-0418">Kinase</keyword>
<dbReference type="Gene3D" id="1.10.510.10">
    <property type="entry name" value="Transferase(Phosphotransferase) domain 1"/>
    <property type="match status" value="1"/>
</dbReference>
<evidence type="ECO:0000256" key="4">
    <source>
        <dbReference type="ARBA" id="ARBA00022777"/>
    </source>
</evidence>
<dbReference type="SUPFAM" id="SSF56112">
    <property type="entry name" value="Protein kinase-like (PK-like)"/>
    <property type="match status" value="1"/>
</dbReference>
<sequence length="345" mass="39618">MDMRVSEISFELLNEIGAEGLNSKTHLARDIQLDATLVIKEIEKASIPTDTDYFTEARHLYASRHPNVMEIHYASQDHDNIYLAMPFHSKGSLNALINNKYLTIPEIVHYGLDFLSALHFIHSKGLIHFDVKPSNIIINDAGKALLTDFGLSRLTNRLGFAQAQMAYPTHLTPEWFQAGEFTAQYDVYQAGLTLYRMCNGNNEFDDKLQQGGVAENEVVRGMFPNRNKFLPHIPDSLRKVIKKALKVNLDQRYKTIIHLMNDLAEVKENLNWTFRIDTVNNVHTWIEDTENNTKTLNLFHENGLWKTEGHKLTIASGNTTRIRDWFTTNQTLDEAYSVIEQLINR</sequence>
<dbReference type="SMART" id="SM00220">
    <property type="entry name" value="S_TKc"/>
    <property type="match status" value="1"/>
</dbReference>
<feature type="domain" description="Protein kinase" evidence="6">
    <location>
        <begin position="10"/>
        <end position="286"/>
    </location>
</feature>
<keyword evidence="2" id="KW-0808">Transferase</keyword>
<evidence type="ECO:0000256" key="5">
    <source>
        <dbReference type="ARBA" id="ARBA00022840"/>
    </source>
</evidence>
<dbReference type="PROSITE" id="PS50011">
    <property type="entry name" value="PROTEIN_KINASE_DOM"/>
    <property type="match status" value="1"/>
</dbReference>
<evidence type="ECO:0000313" key="8">
    <source>
        <dbReference type="Proteomes" id="UP000028123"/>
    </source>
</evidence>
<keyword evidence="3" id="KW-0547">Nucleotide-binding</keyword>
<evidence type="ECO:0000259" key="6">
    <source>
        <dbReference type="PROSITE" id="PS50011"/>
    </source>
</evidence>
<protein>
    <recommendedName>
        <fullName evidence="6">Protein kinase domain-containing protein</fullName>
    </recommendedName>
</protein>
<dbReference type="eggNOG" id="COG0515">
    <property type="taxonomic scope" value="Bacteria"/>
</dbReference>
<dbReference type="Pfam" id="PF00069">
    <property type="entry name" value="Pkinase"/>
    <property type="match status" value="1"/>
</dbReference>
<name>A0A081NSZ6_9BACL</name>
<reference evidence="7 8" key="1">
    <citation type="submission" date="2014-06" db="EMBL/GenBank/DDBJ databases">
        <title>Draft genome sequence of Paenibacillus sp. MSt1.</title>
        <authorList>
            <person name="Aw Y.K."/>
            <person name="Ong K.S."/>
            <person name="Gan H.M."/>
            <person name="Lee S.M."/>
        </authorList>
    </citation>
    <scope>NUCLEOTIDE SEQUENCE [LARGE SCALE GENOMIC DNA]</scope>
    <source>
        <strain evidence="7 8">MSt1</strain>
    </source>
</reference>
<dbReference type="CDD" id="cd14014">
    <property type="entry name" value="STKc_PknB_like"/>
    <property type="match status" value="1"/>
</dbReference>
<evidence type="ECO:0000256" key="1">
    <source>
        <dbReference type="ARBA" id="ARBA00022527"/>
    </source>
</evidence>
<accession>A0A081NSZ6</accession>
<proteinExistence type="predicted"/>
<organism evidence="7 8">
    <name type="scientific">Paenibacillus tyrfis</name>
    <dbReference type="NCBI Taxonomy" id="1501230"/>
    <lineage>
        <taxon>Bacteria</taxon>
        <taxon>Bacillati</taxon>
        <taxon>Bacillota</taxon>
        <taxon>Bacilli</taxon>
        <taxon>Bacillales</taxon>
        <taxon>Paenibacillaceae</taxon>
        <taxon>Paenibacillus</taxon>
    </lineage>
</organism>
<evidence type="ECO:0000313" key="7">
    <source>
        <dbReference type="EMBL" id="KEQ21569.1"/>
    </source>
</evidence>
<gene>
    <name evidence="7" type="ORF">ET33_35385</name>
</gene>
<dbReference type="PANTHER" id="PTHR24351">
    <property type="entry name" value="RIBOSOMAL PROTEIN S6 KINASE"/>
    <property type="match status" value="1"/>
</dbReference>
<dbReference type="Gene3D" id="3.30.200.20">
    <property type="entry name" value="Phosphorylase Kinase, domain 1"/>
    <property type="match status" value="1"/>
</dbReference>
<evidence type="ECO:0000256" key="2">
    <source>
        <dbReference type="ARBA" id="ARBA00022679"/>
    </source>
</evidence>
<evidence type="ECO:0000256" key="3">
    <source>
        <dbReference type="ARBA" id="ARBA00022741"/>
    </source>
</evidence>
<dbReference type="InterPro" id="IPR000719">
    <property type="entry name" value="Prot_kinase_dom"/>
</dbReference>
<dbReference type="PROSITE" id="PS00108">
    <property type="entry name" value="PROTEIN_KINASE_ST"/>
    <property type="match status" value="1"/>
</dbReference>
<keyword evidence="8" id="KW-1185">Reference proteome</keyword>
<dbReference type="GO" id="GO:0004674">
    <property type="term" value="F:protein serine/threonine kinase activity"/>
    <property type="evidence" value="ECO:0007669"/>
    <property type="project" value="UniProtKB-KW"/>
</dbReference>
<dbReference type="Proteomes" id="UP000028123">
    <property type="component" value="Unassembled WGS sequence"/>
</dbReference>